<feature type="compositionally biased region" description="Basic and acidic residues" evidence="1">
    <location>
        <begin position="185"/>
        <end position="197"/>
    </location>
</feature>
<organism evidence="3 4">
    <name type="scientific">Liparis tanakae</name>
    <name type="common">Tanaka's snailfish</name>
    <dbReference type="NCBI Taxonomy" id="230148"/>
    <lineage>
        <taxon>Eukaryota</taxon>
        <taxon>Metazoa</taxon>
        <taxon>Chordata</taxon>
        <taxon>Craniata</taxon>
        <taxon>Vertebrata</taxon>
        <taxon>Euteleostomi</taxon>
        <taxon>Actinopterygii</taxon>
        <taxon>Neopterygii</taxon>
        <taxon>Teleostei</taxon>
        <taxon>Neoteleostei</taxon>
        <taxon>Acanthomorphata</taxon>
        <taxon>Eupercaria</taxon>
        <taxon>Perciformes</taxon>
        <taxon>Cottioidei</taxon>
        <taxon>Cottales</taxon>
        <taxon>Liparidae</taxon>
        <taxon>Liparis</taxon>
    </lineage>
</organism>
<evidence type="ECO:0000313" key="3">
    <source>
        <dbReference type="EMBL" id="TNN62980.1"/>
    </source>
</evidence>
<keyword evidence="2" id="KW-1133">Transmembrane helix</keyword>
<sequence>MRGSPASTDPLTAVGMLGHLLLRGSVRWWDDLAGAEEDQAVDSHLAVTISQQDCGGGGGDDATPPAAVQRNLYAGPTLHHCPHHQRENSWFVNTMMLSTTSKRLTEWRGNNPAGSHNQSGQALPAEEGEGRYGSIHLPPPPRCTAAGSLGLGGLTGGALGGREGEGSICRLRDRKLRQHGLQWERRVQQESRGHAESRGTTLSCEQRDRTSTMPWLIVPYGFLRTSSRLITITMAIATATTSNPTMAPRLNVSKASGCYGEKESRQKLLGGVGLREGGGHELTDVTSFCLDQLFYSYCLLFFFLFFRLLFFNFIFLFPLFLFLLLLVFFLHHFIIILFHIGLLHICVGRRARSGSVDVTLARLHLFLVEETASVGHQQGLAHILALYSGTEETLRDVILEEELVESMCTIDYLTVNVKEYTYQFNFMLFPFRGSGPYLLTVGQDFSGLFEAALVALRIRLPLASL</sequence>
<dbReference type="Proteomes" id="UP000314294">
    <property type="component" value="Unassembled WGS sequence"/>
</dbReference>
<protein>
    <submittedName>
        <fullName evidence="3">Uncharacterized protein</fullName>
    </submittedName>
</protein>
<feature type="transmembrane region" description="Helical" evidence="2">
    <location>
        <begin position="321"/>
        <end position="343"/>
    </location>
</feature>
<reference evidence="3 4" key="1">
    <citation type="submission" date="2019-03" db="EMBL/GenBank/DDBJ databases">
        <title>First draft genome of Liparis tanakae, snailfish: a comprehensive survey of snailfish specific genes.</title>
        <authorList>
            <person name="Kim W."/>
            <person name="Song I."/>
            <person name="Jeong J.-H."/>
            <person name="Kim D."/>
            <person name="Kim S."/>
            <person name="Ryu S."/>
            <person name="Song J.Y."/>
            <person name="Lee S.K."/>
        </authorList>
    </citation>
    <scope>NUCLEOTIDE SEQUENCE [LARGE SCALE GENOMIC DNA]</scope>
    <source>
        <tissue evidence="3">Muscle</tissue>
    </source>
</reference>
<evidence type="ECO:0000256" key="2">
    <source>
        <dbReference type="SAM" id="Phobius"/>
    </source>
</evidence>
<accession>A0A4Z2HBT0</accession>
<evidence type="ECO:0000313" key="4">
    <source>
        <dbReference type="Proteomes" id="UP000314294"/>
    </source>
</evidence>
<dbReference type="AlphaFoldDB" id="A0A4Z2HBT0"/>
<keyword evidence="2" id="KW-0472">Membrane</keyword>
<evidence type="ECO:0000256" key="1">
    <source>
        <dbReference type="SAM" id="MobiDB-lite"/>
    </source>
</evidence>
<feature type="region of interest" description="Disordered" evidence="1">
    <location>
        <begin position="106"/>
        <end position="133"/>
    </location>
</feature>
<keyword evidence="4" id="KW-1185">Reference proteome</keyword>
<feature type="region of interest" description="Disordered" evidence="1">
    <location>
        <begin position="185"/>
        <end position="204"/>
    </location>
</feature>
<feature type="transmembrane region" description="Helical" evidence="2">
    <location>
        <begin position="294"/>
        <end position="315"/>
    </location>
</feature>
<name>A0A4Z2HBT0_9TELE</name>
<proteinExistence type="predicted"/>
<feature type="compositionally biased region" description="Polar residues" evidence="1">
    <location>
        <begin position="112"/>
        <end position="121"/>
    </location>
</feature>
<gene>
    <name evidence="3" type="ORF">EYF80_026789</name>
</gene>
<keyword evidence="2" id="KW-0812">Transmembrane</keyword>
<comment type="caution">
    <text evidence="3">The sequence shown here is derived from an EMBL/GenBank/DDBJ whole genome shotgun (WGS) entry which is preliminary data.</text>
</comment>
<dbReference type="EMBL" id="SRLO01000282">
    <property type="protein sequence ID" value="TNN62980.1"/>
    <property type="molecule type" value="Genomic_DNA"/>
</dbReference>